<dbReference type="EMBL" id="BK014839">
    <property type="protein sequence ID" value="DAD78160.1"/>
    <property type="molecule type" value="Genomic_DNA"/>
</dbReference>
<name>A0A8S5M7L3_9CAUD</name>
<proteinExistence type="predicted"/>
<organism evidence="1">
    <name type="scientific">Siphoviridae sp. ctrgt10</name>
    <dbReference type="NCBI Taxonomy" id="2826479"/>
    <lineage>
        <taxon>Viruses</taxon>
        <taxon>Duplodnaviria</taxon>
        <taxon>Heunggongvirae</taxon>
        <taxon>Uroviricota</taxon>
        <taxon>Caudoviricetes</taxon>
    </lineage>
</organism>
<protein>
    <submittedName>
        <fullName evidence="1">Uncharacterized protein</fullName>
    </submittedName>
</protein>
<accession>A0A8S5M7L3</accession>
<evidence type="ECO:0000313" key="1">
    <source>
        <dbReference type="EMBL" id="DAD78160.1"/>
    </source>
</evidence>
<sequence>MQKFDVNNLEFQYIQALLYDTFIPTIPVFSYVPTKEELKEMYKKDSYTSMCIVPSYVISFNKEGEIQQRTPYEFGKFYPGITTNFINVQNYYNSSLHEALGNYLRAYRDYYQIDLMPLYNCFPNRYIDTFSLPIKYDSGVHYAPYGVTPPNSRTTIAVIPVRNNCTYQIAYDSRGAALTAQYCYLKGNELLVCPSPNVLQDLVDPMPSLKIHTSWEAPQTITVNINGSSEEPFDPVHSRASDKYLYLLIELPTDNPSSLVVLERFSDYDYCLHPQLLKTNTYSQVAFSDKLFQYLTHNVIVPGYQFQSSIAEIQKVLASKAFEEMYKTRLDKYIPGTFDTGFNSTHSVIYTAFRNIKVVYTSTLGPEPIRDFTGYIDKDVEDLILKARSTNIKTDTITTTGY</sequence>
<reference evidence="1" key="1">
    <citation type="journal article" date="2021" name="Proc. Natl. Acad. Sci. U.S.A.">
        <title>A Catalog of Tens of Thousands of Viruses from Human Metagenomes Reveals Hidden Associations with Chronic Diseases.</title>
        <authorList>
            <person name="Tisza M.J."/>
            <person name="Buck C.B."/>
        </authorList>
    </citation>
    <scope>NUCLEOTIDE SEQUENCE</scope>
    <source>
        <strain evidence="1">Ctrgt10</strain>
    </source>
</reference>